<dbReference type="EMBL" id="ALNZ01000030">
    <property type="protein sequence ID" value="EKV56486.1"/>
    <property type="molecule type" value="Genomic_DNA"/>
</dbReference>
<dbReference type="Gene3D" id="2.40.50.140">
    <property type="entry name" value="Nucleic acid-binding proteins"/>
    <property type="match status" value="1"/>
</dbReference>
<comment type="function">
    <text evidence="7">Involved in DNA repair and RecF pathway recombination.</text>
</comment>
<protein>
    <recommendedName>
        <fullName evidence="2 7">DNA repair protein RecO</fullName>
    </recommendedName>
    <alternativeName>
        <fullName evidence="6 7">Recombination protein O</fullName>
    </alternativeName>
</protein>
<evidence type="ECO:0000256" key="3">
    <source>
        <dbReference type="ARBA" id="ARBA00022763"/>
    </source>
</evidence>
<dbReference type="NCBIfam" id="TIGR00613">
    <property type="entry name" value="reco"/>
    <property type="match status" value="1"/>
</dbReference>
<feature type="domain" description="DNA replication/recombination mediator RecO N-terminal" evidence="8">
    <location>
        <begin position="1"/>
        <end position="79"/>
    </location>
</feature>
<evidence type="ECO:0000256" key="6">
    <source>
        <dbReference type="ARBA" id="ARBA00033409"/>
    </source>
</evidence>
<dbReference type="InterPro" id="IPR022572">
    <property type="entry name" value="DNA_rep/recomb_RecO_N"/>
</dbReference>
<dbReference type="GO" id="GO:0043590">
    <property type="term" value="C:bacterial nucleoid"/>
    <property type="evidence" value="ECO:0007669"/>
    <property type="project" value="TreeGrafter"/>
</dbReference>
<comment type="caution">
    <text evidence="9">The sequence shown here is derived from an EMBL/GenBank/DDBJ whole genome shotgun (WGS) entry which is preliminary data.</text>
</comment>
<evidence type="ECO:0000256" key="7">
    <source>
        <dbReference type="HAMAP-Rule" id="MF_00201"/>
    </source>
</evidence>
<keyword evidence="4 7" id="KW-0233">DNA recombination</keyword>
<keyword evidence="5 7" id="KW-0234">DNA repair</keyword>
<accession>A0A2U4EUU7</accession>
<dbReference type="OrthoDB" id="9797083at2"/>
<evidence type="ECO:0000256" key="4">
    <source>
        <dbReference type="ARBA" id="ARBA00023172"/>
    </source>
</evidence>
<organism evidence="9 10">
    <name type="scientific">Brachyspira hampsonii 30446</name>
    <dbReference type="NCBI Taxonomy" id="1289135"/>
    <lineage>
        <taxon>Bacteria</taxon>
        <taxon>Pseudomonadati</taxon>
        <taxon>Spirochaetota</taxon>
        <taxon>Spirochaetia</taxon>
        <taxon>Brachyspirales</taxon>
        <taxon>Brachyspiraceae</taxon>
        <taxon>Brachyspira</taxon>
    </lineage>
</organism>
<keyword evidence="3 7" id="KW-0227">DNA damage</keyword>
<comment type="similarity">
    <text evidence="1 7">Belongs to the RecO family.</text>
</comment>
<dbReference type="InterPro" id="IPR012340">
    <property type="entry name" value="NA-bd_OB-fold"/>
</dbReference>
<dbReference type="PANTHER" id="PTHR33991:SF1">
    <property type="entry name" value="DNA REPAIR PROTEIN RECO"/>
    <property type="match status" value="1"/>
</dbReference>
<reference evidence="9 10" key="1">
    <citation type="submission" date="2012-07" db="EMBL/GenBank/DDBJ databases">
        <title>Genome sequence of Brachyspira sp. 30446, isolated from a pig with mucohaemorrhagic colitis.</title>
        <authorList>
            <person name="Rubin J.E."/>
            <person name="Fernando C."/>
            <person name="Harding J.C.S."/>
            <person name="Hill J.E."/>
        </authorList>
    </citation>
    <scope>NUCLEOTIDE SEQUENCE [LARGE SCALE GENOMIC DNA]</scope>
    <source>
        <strain evidence="9 10">30446</strain>
    </source>
</reference>
<dbReference type="STRING" id="1289135.A966_10457"/>
<dbReference type="InterPro" id="IPR042242">
    <property type="entry name" value="RecO_C"/>
</dbReference>
<proteinExistence type="inferred from homology"/>
<dbReference type="RefSeq" id="WP_008725131.1">
    <property type="nucleotide sequence ID" value="NZ_JH994111.1"/>
</dbReference>
<sequence length="261" mass="30386">MIKNTEAFILSYNIYKTSSIIASFLTDNSIMQAICHKAKNNSKAFGSDLESISKLNINIYEKKYNQLSILKESSIIKNYKLLEKSIYSSLAVFYIREVLLYCAKDFDNRYFILMEKTLNALESLEENYSNDDKIKKIYIDILMRAFEMKTLHIAGISPHLDKCTICGKNNDLLYYSILEGGLICRKCRNLIKDSISITEYDIVFMKIIKHTSLIEIIYNEDLKKIYNDSIDNLKDIMNKSIFNHINRIIKSKKVLEEILLT</sequence>
<dbReference type="Gene3D" id="1.20.1440.120">
    <property type="entry name" value="Recombination protein O, C-terminal domain"/>
    <property type="match status" value="1"/>
</dbReference>
<evidence type="ECO:0000256" key="2">
    <source>
        <dbReference type="ARBA" id="ARBA00021310"/>
    </source>
</evidence>
<evidence type="ECO:0000313" key="10">
    <source>
        <dbReference type="Proteomes" id="UP000011663"/>
    </source>
</evidence>
<evidence type="ECO:0000256" key="1">
    <source>
        <dbReference type="ARBA" id="ARBA00007452"/>
    </source>
</evidence>
<dbReference type="GO" id="GO:0006302">
    <property type="term" value="P:double-strand break repair"/>
    <property type="evidence" value="ECO:0007669"/>
    <property type="project" value="TreeGrafter"/>
</dbReference>
<dbReference type="GeneID" id="66488499"/>
<dbReference type="Pfam" id="PF02565">
    <property type="entry name" value="RecO_C"/>
    <property type="match status" value="1"/>
</dbReference>
<evidence type="ECO:0000313" key="9">
    <source>
        <dbReference type="EMBL" id="EKV56486.1"/>
    </source>
</evidence>
<gene>
    <name evidence="7" type="primary">recO</name>
    <name evidence="9" type="ORF">A966_10457</name>
</gene>
<dbReference type="GO" id="GO:0006310">
    <property type="term" value="P:DNA recombination"/>
    <property type="evidence" value="ECO:0007669"/>
    <property type="project" value="UniProtKB-UniRule"/>
</dbReference>
<dbReference type="SUPFAM" id="SSF57863">
    <property type="entry name" value="ArfGap/RecO-like zinc finger"/>
    <property type="match status" value="1"/>
</dbReference>
<dbReference type="PANTHER" id="PTHR33991">
    <property type="entry name" value="DNA REPAIR PROTEIN RECO"/>
    <property type="match status" value="1"/>
</dbReference>
<dbReference type="Proteomes" id="UP000011663">
    <property type="component" value="Unassembled WGS sequence"/>
</dbReference>
<dbReference type="Pfam" id="PF11967">
    <property type="entry name" value="RecO_N"/>
    <property type="match status" value="1"/>
</dbReference>
<dbReference type="InterPro" id="IPR003717">
    <property type="entry name" value="RecO"/>
</dbReference>
<dbReference type="InterPro" id="IPR037278">
    <property type="entry name" value="ARFGAP/RecO"/>
</dbReference>
<evidence type="ECO:0000259" key="8">
    <source>
        <dbReference type="Pfam" id="PF11967"/>
    </source>
</evidence>
<dbReference type="HAMAP" id="MF_00201">
    <property type="entry name" value="RecO"/>
    <property type="match status" value="1"/>
</dbReference>
<evidence type="ECO:0000256" key="5">
    <source>
        <dbReference type="ARBA" id="ARBA00023204"/>
    </source>
</evidence>
<dbReference type="AlphaFoldDB" id="A0A2U4EUU7"/>
<name>A0A2U4EUU7_9SPIR</name>